<accession>A0A6G1BJQ5</accession>
<keyword evidence="3" id="KW-1185">Reference proteome</keyword>
<reference evidence="2 3" key="1">
    <citation type="submission" date="2019-11" db="EMBL/GenBank/DDBJ databases">
        <title>Whole genome sequence of Oryza granulata.</title>
        <authorList>
            <person name="Li W."/>
        </authorList>
    </citation>
    <scope>NUCLEOTIDE SEQUENCE [LARGE SCALE GENOMIC DNA]</scope>
    <source>
        <strain evidence="3">cv. Menghai</strain>
        <tissue evidence="2">Leaf</tissue>
    </source>
</reference>
<keyword evidence="1" id="KW-0812">Transmembrane</keyword>
<evidence type="ECO:0000256" key="1">
    <source>
        <dbReference type="SAM" id="Phobius"/>
    </source>
</evidence>
<comment type="caution">
    <text evidence="2">The sequence shown here is derived from an EMBL/GenBank/DDBJ whole genome shotgun (WGS) entry which is preliminary data.</text>
</comment>
<keyword evidence="1" id="KW-0472">Membrane</keyword>
<protein>
    <submittedName>
        <fullName evidence="2">Uncharacterized protein</fullName>
    </submittedName>
</protein>
<feature type="transmembrane region" description="Helical" evidence="1">
    <location>
        <begin position="100"/>
        <end position="120"/>
    </location>
</feature>
<proteinExistence type="predicted"/>
<evidence type="ECO:0000313" key="3">
    <source>
        <dbReference type="Proteomes" id="UP000479710"/>
    </source>
</evidence>
<evidence type="ECO:0000313" key="2">
    <source>
        <dbReference type="EMBL" id="KAF0888021.1"/>
    </source>
</evidence>
<dbReference type="Proteomes" id="UP000479710">
    <property type="component" value="Unassembled WGS sequence"/>
</dbReference>
<name>A0A6G1BJQ5_9ORYZ</name>
<dbReference type="EMBL" id="SPHZ02000012">
    <property type="protein sequence ID" value="KAF0888021.1"/>
    <property type="molecule type" value="Genomic_DNA"/>
</dbReference>
<keyword evidence="1" id="KW-1133">Transmembrane helix</keyword>
<sequence>MTESAANADVTALPPSVFPHLPPSPGAVATTTDPSLSHAPAAPPPEVAIIIVAIFTASACSSPTHRAAALLCSVSAATSPSSLSSVLPLVSPCPSSASSFPLFIVVVAVGSAIIVSSPAMPPVVPCPKLSPLFPCTTIV</sequence>
<gene>
    <name evidence="2" type="ORF">E2562_009604</name>
</gene>
<dbReference type="AlphaFoldDB" id="A0A6G1BJQ5"/>
<organism evidence="2 3">
    <name type="scientific">Oryza meyeriana var. granulata</name>
    <dbReference type="NCBI Taxonomy" id="110450"/>
    <lineage>
        <taxon>Eukaryota</taxon>
        <taxon>Viridiplantae</taxon>
        <taxon>Streptophyta</taxon>
        <taxon>Embryophyta</taxon>
        <taxon>Tracheophyta</taxon>
        <taxon>Spermatophyta</taxon>
        <taxon>Magnoliopsida</taxon>
        <taxon>Liliopsida</taxon>
        <taxon>Poales</taxon>
        <taxon>Poaceae</taxon>
        <taxon>BOP clade</taxon>
        <taxon>Oryzoideae</taxon>
        <taxon>Oryzeae</taxon>
        <taxon>Oryzinae</taxon>
        <taxon>Oryza</taxon>
        <taxon>Oryza meyeriana</taxon>
    </lineage>
</organism>